<evidence type="ECO:0000313" key="8">
    <source>
        <dbReference type="EMBL" id="KAK2079872.1"/>
    </source>
</evidence>
<dbReference type="NCBIfam" id="TIGR00061">
    <property type="entry name" value="L21"/>
    <property type="match status" value="1"/>
</dbReference>
<evidence type="ECO:0000256" key="4">
    <source>
        <dbReference type="ARBA" id="ARBA00022730"/>
    </source>
</evidence>
<name>A0AAD9IP71_PROWI</name>
<dbReference type="InterPro" id="IPR036164">
    <property type="entry name" value="bL21-like_sf"/>
</dbReference>
<dbReference type="InterPro" id="IPR018258">
    <property type="entry name" value="Ribosomal_bL21_CS"/>
</dbReference>
<evidence type="ECO:0000256" key="6">
    <source>
        <dbReference type="ARBA" id="ARBA00022980"/>
    </source>
</evidence>
<reference evidence="8" key="1">
    <citation type="submission" date="2021-01" db="EMBL/GenBank/DDBJ databases">
        <authorList>
            <person name="Eckstrom K.M.E."/>
        </authorList>
    </citation>
    <scope>NUCLEOTIDE SEQUENCE</scope>
    <source>
        <strain evidence="8">UVCC 0001</strain>
    </source>
</reference>
<proteinExistence type="inferred from homology"/>
<evidence type="ECO:0008006" key="10">
    <source>
        <dbReference type="Google" id="ProtNLM"/>
    </source>
</evidence>
<gene>
    <name evidence="8" type="ORF">QBZ16_002267</name>
</gene>
<evidence type="ECO:0000256" key="7">
    <source>
        <dbReference type="ARBA" id="ARBA00023274"/>
    </source>
</evidence>
<evidence type="ECO:0000256" key="1">
    <source>
        <dbReference type="ARBA" id="ARBA00004474"/>
    </source>
</evidence>
<dbReference type="Proteomes" id="UP001255856">
    <property type="component" value="Unassembled WGS sequence"/>
</dbReference>
<dbReference type="GO" id="GO:0009536">
    <property type="term" value="C:plastid"/>
    <property type="evidence" value="ECO:0007669"/>
    <property type="project" value="UniProtKB-SubCell"/>
</dbReference>
<dbReference type="GO" id="GO:0005762">
    <property type="term" value="C:mitochondrial large ribosomal subunit"/>
    <property type="evidence" value="ECO:0007669"/>
    <property type="project" value="TreeGrafter"/>
</dbReference>
<comment type="similarity">
    <text evidence="2">Belongs to the bacterial ribosomal protein bL21 family.</text>
</comment>
<dbReference type="GO" id="GO:0006412">
    <property type="term" value="P:translation"/>
    <property type="evidence" value="ECO:0007669"/>
    <property type="project" value="InterPro"/>
</dbReference>
<dbReference type="PROSITE" id="PS01169">
    <property type="entry name" value="RIBOSOMAL_L21"/>
    <property type="match status" value="1"/>
</dbReference>
<evidence type="ECO:0000256" key="5">
    <source>
        <dbReference type="ARBA" id="ARBA00022884"/>
    </source>
</evidence>
<dbReference type="SUPFAM" id="SSF141091">
    <property type="entry name" value="L21p-like"/>
    <property type="match status" value="1"/>
</dbReference>
<dbReference type="GO" id="GO:0019843">
    <property type="term" value="F:rRNA binding"/>
    <property type="evidence" value="ECO:0007669"/>
    <property type="project" value="UniProtKB-KW"/>
</dbReference>
<dbReference type="PANTHER" id="PTHR21349:SF7">
    <property type="entry name" value="LARGE RIBOSOMAL SUBUNIT PROTEIN BL21C"/>
    <property type="match status" value="1"/>
</dbReference>
<dbReference type="InterPro" id="IPR001787">
    <property type="entry name" value="Ribosomal_bL21"/>
</dbReference>
<keyword evidence="9" id="KW-1185">Reference proteome</keyword>
<keyword evidence="7" id="KW-0687">Ribonucleoprotein</keyword>
<evidence type="ECO:0000256" key="3">
    <source>
        <dbReference type="ARBA" id="ARBA00022640"/>
    </source>
</evidence>
<comment type="subcellular location">
    <subcellularLocation>
        <location evidence="1">Plastid</location>
    </subcellularLocation>
</comment>
<keyword evidence="6" id="KW-0689">Ribosomal protein</keyword>
<dbReference type="AlphaFoldDB" id="A0AAD9IP71"/>
<dbReference type="PANTHER" id="PTHR21349">
    <property type="entry name" value="50S RIBOSOMAL PROTEIN L21"/>
    <property type="match status" value="1"/>
</dbReference>
<keyword evidence="4" id="KW-0699">rRNA-binding</keyword>
<evidence type="ECO:0000313" key="9">
    <source>
        <dbReference type="Proteomes" id="UP001255856"/>
    </source>
</evidence>
<accession>A0AAD9IP71</accession>
<keyword evidence="5" id="KW-0694">RNA-binding</keyword>
<evidence type="ECO:0000256" key="2">
    <source>
        <dbReference type="ARBA" id="ARBA00008563"/>
    </source>
</evidence>
<sequence>MLIGADAASHRDPDSQWQPTYARHVSPKYAIVAIAGHQLIVEEGRWYEVNRLKAPPGSTIRLGRVLAHKHDGDIEFGRPYLPDVAVHAYIMEETLGKKIRVFKFKPKKHYKRARGHRQRLTRFLVTSIAGDAEPLAAEAETALVCEGGDSDLSGP</sequence>
<dbReference type="HAMAP" id="MF_01363">
    <property type="entry name" value="Ribosomal_bL21"/>
    <property type="match status" value="1"/>
</dbReference>
<dbReference type="InterPro" id="IPR028909">
    <property type="entry name" value="bL21-like"/>
</dbReference>
<dbReference type="EMBL" id="JASFZW010000002">
    <property type="protein sequence ID" value="KAK2079872.1"/>
    <property type="molecule type" value="Genomic_DNA"/>
</dbReference>
<keyword evidence="3" id="KW-0934">Plastid</keyword>
<dbReference type="GO" id="GO:0003735">
    <property type="term" value="F:structural constituent of ribosome"/>
    <property type="evidence" value="ECO:0007669"/>
    <property type="project" value="InterPro"/>
</dbReference>
<organism evidence="8 9">
    <name type="scientific">Prototheca wickerhamii</name>
    <dbReference type="NCBI Taxonomy" id="3111"/>
    <lineage>
        <taxon>Eukaryota</taxon>
        <taxon>Viridiplantae</taxon>
        <taxon>Chlorophyta</taxon>
        <taxon>core chlorophytes</taxon>
        <taxon>Trebouxiophyceae</taxon>
        <taxon>Chlorellales</taxon>
        <taxon>Chlorellaceae</taxon>
        <taxon>Prototheca</taxon>
    </lineage>
</organism>
<dbReference type="Pfam" id="PF00829">
    <property type="entry name" value="Ribosomal_L21p"/>
    <property type="match status" value="1"/>
</dbReference>
<protein>
    <recommendedName>
        <fullName evidence="10">50S ribosomal protein L21</fullName>
    </recommendedName>
</protein>
<comment type="caution">
    <text evidence="8">The sequence shown here is derived from an EMBL/GenBank/DDBJ whole genome shotgun (WGS) entry which is preliminary data.</text>
</comment>